<dbReference type="Gene3D" id="3.40.50.2000">
    <property type="entry name" value="Glycogen Phosphorylase B"/>
    <property type="match status" value="1"/>
</dbReference>
<sequence length="383" mass="40380">MNRARPRVLYYAHDHGSGHLRHAARAAATGAFELTVATASAGADRVLPADVGLEPLPSDVVPEHRQRGGSPLHYTPTGPVIRRRFARLLEVAQRVRPDAVVVDVSVETALFLRLAGYPVIHRRMHGDRTDPGHELVYAEADHLIAHYGAELEDPEWQGRFGDKTTFLGAPDTAGRRGVRAGPRSGPAGTLALLTPAATPAVTPAAAPLELSVVTGTGGGGVRWTDLVRAAGQVPGARWHVYGPVRGAPGGPPGDAPGAGGPLPPNLILHGWTDDVPARLREADLVVISAGYSAVADAAASGRPVVLAPEERPFGEQEHFAAAAHRAAGVPWCRWSDESADWATAVRTALRDPASADRLAAAVLVDPAEYRRRWESAVQYAASG</sequence>
<name>A0ABV0IH89_9MICC</name>
<gene>
    <name evidence="1" type="ORF">ABDK96_04075</name>
</gene>
<dbReference type="EMBL" id="JBDXMX010000002">
    <property type="protein sequence ID" value="MEO9246850.1"/>
    <property type="molecule type" value="Genomic_DNA"/>
</dbReference>
<dbReference type="SUPFAM" id="SSF53756">
    <property type="entry name" value="UDP-Glycosyltransferase/glycogen phosphorylase"/>
    <property type="match status" value="1"/>
</dbReference>
<keyword evidence="1" id="KW-0808">Transferase</keyword>
<proteinExistence type="predicted"/>
<keyword evidence="2" id="KW-1185">Reference proteome</keyword>
<comment type="caution">
    <text evidence="1">The sequence shown here is derived from an EMBL/GenBank/DDBJ whole genome shotgun (WGS) entry which is preliminary data.</text>
</comment>
<accession>A0ABV0IH89</accession>
<reference evidence="1 2" key="1">
    <citation type="submission" date="2024-05" db="EMBL/GenBank/DDBJ databases">
        <authorList>
            <person name="Yi C."/>
        </authorList>
    </citation>
    <scope>NUCLEOTIDE SEQUENCE [LARGE SCALE GENOMIC DNA]</scope>
    <source>
        <strain evidence="1 2">XS13</strain>
    </source>
</reference>
<protein>
    <submittedName>
        <fullName evidence="1">Glycosyl transferase</fullName>
    </submittedName>
</protein>
<evidence type="ECO:0000313" key="2">
    <source>
        <dbReference type="Proteomes" id="UP001484097"/>
    </source>
</evidence>
<dbReference type="RefSeq" id="WP_347919171.1">
    <property type="nucleotide sequence ID" value="NZ_JBDXMX010000002.1"/>
</dbReference>
<evidence type="ECO:0000313" key="1">
    <source>
        <dbReference type="EMBL" id="MEO9246850.1"/>
    </source>
</evidence>
<organism evidence="1 2">
    <name type="scientific">Citricoccus nitrophenolicus</name>
    <dbReference type="NCBI Taxonomy" id="863575"/>
    <lineage>
        <taxon>Bacteria</taxon>
        <taxon>Bacillati</taxon>
        <taxon>Actinomycetota</taxon>
        <taxon>Actinomycetes</taxon>
        <taxon>Micrococcales</taxon>
        <taxon>Micrococcaceae</taxon>
        <taxon>Citricoccus</taxon>
    </lineage>
</organism>
<dbReference type="Proteomes" id="UP001484097">
    <property type="component" value="Unassembled WGS sequence"/>
</dbReference>
<dbReference type="GO" id="GO:0016740">
    <property type="term" value="F:transferase activity"/>
    <property type="evidence" value="ECO:0007669"/>
    <property type="project" value="UniProtKB-KW"/>
</dbReference>